<sequence>MSESKDCMEEQSQVVQTSTRSTESVTEQLESPDLKSIGSSTGEKDERTSVAETVRKCWPSKLAKEQISKRLDGNQYLFLPPNRYIFHGAEVYSDSEDDVLSSSSCGSNSDSGTCQSPSLEEPIEDESEIEEFYNGLEDDADINERAGGTEFGADGGDQEAVNDAVSMKQEATDINYQSNKS</sequence>
<evidence type="ECO:0000313" key="3">
    <source>
        <dbReference type="Proteomes" id="UP000664940"/>
    </source>
</evidence>
<dbReference type="EMBL" id="JABVXQ010000005">
    <property type="protein sequence ID" value="KAF6111417.1"/>
    <property type="molecule type" value="Genomic_DNA"/>
</dbReference>
<name>A0A834ABG8_9CHIR</name>
<feature type="compositionally biased region" description="Low complexity" evidence="1">
    <location>
        <begin position="100"/>
        <end position="120"/>
    </location>
</feature>
<evidence type="ECO:0000256" key="1">
    <source>
        <dbReference type="SAM" id="MobiDB-lite"/>
    </source>
</evidence>
<reference evidence="2 3" key="1">
    <citation type="journal article" date="2020" name="Nature">
        <title>Six reference-quality genomes reveal evolution of bat adaptations.</title>
        <authorList>
            <person name="Jebb D."/>
            <person name="Huang Z."/>
            <person name="Pippel M."/>
            <person name="Hughes G.M."/>
            <person name="Lavrichenko K."/>
            <person name="Devanna P."/>
            <person name="Winkler S."/>
            <person name="Jermiin L.S."/>
            <person name="Skirmuntt E.C."/>
            <person name="Katzourakis A."/>
            <person name="Burkitt-Gray L."/>
            <person name="Ray D.A."/>
            <person name="Sullivan K.A.M."/>
            <person name="Roscito J.G."/>
            <person name="Kirilenko B.M."/>
            <person name="Davalos L.M."/>
            <person name="Corthals A.P."/>
            <person name="Power M.L."/>
            <person name="Jones G."/>
            <person name="Ransome R.D."/>
            <person name="Dechmann D.K.N."/>
            <person name="Locatelli A.G."/>
            <person name="Puechmaille S.J."/>
            <person name="Fedrigo O."/>
            <person name="Jarvis E.D."/>
            <person name="Hiller M."/>
            <person name="Vernes S.C."/>
            <person name="Myers E.W."/>
            <person name="Teeling E.C."/>
        </authorList>
    </citation>
    <scope>NUCLEOTIDE SEQUENCE [LARGE SCALE GENOMIC DNA]</scope>
    <source>
        <strain evidence="2">Bat1K_MPI-CBG_1</strain>
    </source>
</reference>
<protein>
    <submittedName>
        <fullName evidence="2">Sirtuin 1</fullName>
    </submittedName>
</protein>
<feature type="region of interest" description="Disordered" evidence="1">
    <location>
        <begin position="96"/>
        <end position="158"/>
    </location>
</feature>
<accession>A0A834ABG8</accession>
<dbReference type="Proteomes" id="UP000664940">
    <property type="component" value="Unassembled WGS sequence"/>
</dbReference>
<dbReference type="AlphaFoldDB" id="A0A834ABG8"/>
<gene>
    <name evidence="2" type="ORF">HJG60_017286</name>
</gene>
<feature type="compositionally biased region" description="Basic and acidic residues" evidence="1">
    <location>
        <begin position="42"/>
        <end position="52"/>
    </location>
</feature>
<comment type="caution">
    <text evidence="2">The sequence shown here is derived from an EMBL/GenBank/DDBJ whole genome shotgun (WGS) entry which is preliminary data.</text>
</comment>
<evidence type="ECO:0000313" key="2">
    <source>
        <dbReference type="EMBL" id="KAF6111417.1"/>
    </source>
</evidence>
<feature type="compositionally biased region" description="Acidic residues" evidence="1">
    <location>
        <begin position="121"/>
        <end position="141"/>
    </location>
</feature>
<organism evidence="2 3">
    <name type="scientific">Phyllostomus discolor</name>
    <name type="common">pale spear-nosed bat</name>
    <dbReference type="NCBI Taxonomy" id="89673"/>
    <lineage>
        <taxon>Eukaryota</taxon>
        <taxon>Metazoa</taxon>
        <taxon>Chordata</taxon>
        <taxon>Craniata</taxon>
        <taxon>Vertebrata</taxon>
        <taxon>Euteleostomi</taxon>
        <taxon>Mammalia</taxon>
        <taxon>Eutheria</taxon>
        <taxon>Laurasiatheria</taxon>
        <taxon>Chiroptera</taxon>
        <taxon>Yangochiroptera</taxon>
        <taxon>Phyllostomidae</taxon>
        <taxon>Phyllostominae</taxon>
        <taxon>Phyllostomus</taxon>
    </lineage>
</organism>
<feature type="compositionally biased region" description="Polar residues" evidence="1">
    <location>
        <begin position="10"/>
        <end position="29"/>
    </location>
</feature>
<proteinExistence type="predicted"/>
<feature type="region of interest" description="Disordered" evidence="1">
    <location>
        <begin position="1"/>
        <end position="52"/>
    </location>
</feature>